<name>A0A1S3ITX9_LINAN</name>
<evidence type="ECO:0000256" key="11">
    <source>
        <dbReference type="ARBA" id="ARBA00023170"/>
    </source>
</evidence>
<dbReference type="AlphaFoldDB" id="A0A1S3ITX9"/>
<feature type="signal peptide" evidence="22">
    <location>
        <begin position="1"/>
        <end position="21"/>
    </location>
</feature>
<evidence type="ECO:0000256" key="7">
    <source>
        <dbReference type="ARBA" id="ARBA00023018"/>
    </source>
</evidence>
<keyword evidence="13" id="KW-0325">Glycoprotein</keyword>
<dbReference type="InterPro" id="IPR036734">
    <property type="entry name" value="Neur_chan_lig-bd_sf"/>
</dbReference>
<evidence type="ECO:0000256" key="6">
    <source>
        <dbReference type="ARBA" id="ARBA00022989"/>
    </source>
</evidence>
<dbReference type="CDD" id="cd19049">
    <property type="entry name" value="LGIC_TM_anion"/>
    <property type="match status" value="1"/>
</dbReference>
<dbReference type="GO" id="GO:0004888">
    <property type="term" value="F:transmembrane signaling receptor activity"/>
    <property type="evidence" value="ECO:0007669"/>
    <property type="project" value="InterPro"/>
</dbReference>
<dbReference type="InterPro" id="IPR036719">
    <property type="entry name" value="Neuro-gated_channel_TM_sf"/>
</dbReference>
<dbReference type="SUPFAM" id="SSF90112">
    <property type="entry name" value="Neurotransmitter-gated ion-channel transmembrane pore"/>
    <property type="match status" value="1"/>
</dbReference>
<dbReference type="NCBIfam" id="TIGR00860">
    <property type="entry name" value="LIC"/>
    <property type="match status" value="1"/>
</dbReference>
<keyword evidence="9 21" id="KW-0472">Membrane</keyword>
<sequence length="472" mass="53588">MRKSLVVNLVVLIFMADKVTSSGQSHLNKSSYEIAHQALVEQMTVVEGYDSRIRPHLRQGTPTIVRVNLAINSFSEFNSANMDFSVNLYLRQMWNDPRLALNASVHGHDAGITLSDKALADLWVPDLFFSNEKQSWRHDITTPNVLLRIGQDGSVLYSQRLSAKLDCLYDFGNFPMDIQTCRIEMHSYAYTTDDIIFVWSDNPVQIKKSLYLPEFNLEHATPNNCTTRTATGEYTCIYAEFRMRRDIRFYLLNIYAPTIVVVILSFLNFLIDPSAAPARVSIGLITVLTITTQSVSLQERLPRVSYIKAVDVWLASCLLFVVSSMLEYALVNVLLQREARMADKINGSVNWRLNSANKLETYQMRQLPQLSKRYFLLYRGSIDKNLCECKGGRTETETNQRDGNGLSPSVQSKNSLGTDSDLDHRLAVEGVKCKKTGWTAEEVDNAAKFLFGIGFLVFNVLYWCLYLLLLSD</sequence>
<accession>A0A1S3ITX9</accession>
<organism evidence="25 26">
    <name type="scientific">Lingula anatina</name>
    <name type="common">Brachiopod</name>
    <name type="synonym">Lingula unguis</name>
    <dbReference type="NCBI Taxonomy" id="7574"/>
    <lineage>
        <taxon>Eukaryota</taxon>
        <taxon>Metazoa</taxon>
        <taxon>Spiralia</taxon>
        <taxon>Lophotrochozoa</taxon>
        <taxon>Brachiopoda</taxon>
        <taxon>Linguliformea</taxon>
        <taxon>Lingulata</taxon>
        <taxon>Lingulida</taxon>
        <taxon>Linguloidea</taxon>
        <taxon>Lingulidae</taxon>
        <taxon>Lingula</taxon>
    </lineage>
</organism>
<evidence type="ECO:0000256" key="19">
    <source>
        <dbReference type="ARBA" id="ARBA00071250"/>
    </source>
</evidence>
<evidence type="ECO:0000256" key="15">
    <source>
        <dbReference type="ARBA" id="ARBA00023257"/>
    </source>
</evidence>
<keyword evidence="7" id="KW-0770">Synapse</keyword>
<dbReference type="STRING" id="7574.A0A1S3ITX9"/>
<dbReference type="Proteomes" id="UP000085678">
    <property type="component" value="Unplaced"/>
</dbReference>
<evidence type="ECO:0000313" key="25">
    <source>
        <dbReference type="Proteomes" id="UP000085678"/>
    </source>
</evidence>
<evidence type="ECO:0000256" key="22">
    <source>
        <dbReference type="SAM" id="SignalP"/>
    </source>
</evidence>
<feature type="chain" id="PRO_5010291731" description="Gamma-aminobutyric acid receptor subunit beta" evidence="22">
    <location>
        <begin position="22"/>
        <end position="472"/>
    </location>
</feature>
<feature type="compositionally biased region" description="Polar residues" evidence="20">
    <location>
        <begin position="406"/>
        <end position="418"/>
    </location>
</feature>
<evidence type="ECO:0000256" key="17">
    <source>
        <dbReference type="ARBA" id="ARBA00023303"/>
    </source>
</evidence>
<dbReference type="Pfam" id="PF02932">
    <property type="entry name" value="Neur_chan_memb"/>
    <property type="match status" value="1"/>
</dbReference>
<evidence type="ECO:0000259" key="23">
    <source>
        <dbReference type="Pfam" id="PF02931"/>
    </source>
</evidence>
<dbReference type="SUPFAM" id="SSF63712">
    <property type="entry name" value="Nicotinic receptor ligand binding domain-like"/>
    <property type="match status" value="1"/>
</dbReference>
<evidence type="ECO:0000256" key="13">
    <source>
        <dbReference type="ARBA" id="ARBA00023180"/>
    </source>
</evidence>
<keyword evidence="25" id="KW-1185">Reference proteome</keyword>
<dbReference type="InterPro" id="IPR006028">
    <property type="entry name" value="GABAA/Glycine_rcpt"/>
</dbReference>
<dbReference type="CDD" id="cd18993">
    <property type="entry name" value="LGIC_ECD_GluCl"/>
    <property type="match status" value="1"/>
</dbReference>
<dbReference type="PRINTS" id="PR00252">
    <property type="entry name" value="NRIONCHANNEL"/>
</dbReference>
<dbReference type="InterPro" id="IPR038050">
    <property type="entry name" value="Neuro_actylchol_rec"/>
</dbReference>
<keyword evidence="16" id="KW-1071">Ligand-gated ion channel</keyword>
<keyword evidence="11" id="KW-0675">Receptor</keyword>
<evidence type="ECO:0000256" key="16">
    <source>
        <dbReference type="ARBA" id="ARBA00023286"/>
    </source>
</evidence>
<keyword evidence="8" id="KW-0406">Ion transport</keyword>
<dbReference type="RefSeq" id="XP_013401391.1">
    <property type="nucleotide sequence ID" value="XM_013545937.1"/>
</dbReference>
<dbReference type="Gene3D" id="1.20.58.390">
    <property type="entry name" value="Neurotransmitter-gated ion-channel transmembrane domain"/>
    <property type="match status" value="1"/>
</dbReference>
<evidence type="ECO:0000313" key="26">
    <source>
        <dbReference type="RefSeq" id="XP_013401391.1"/>
    </source>
</evidence>
<keyword evidence="2" id="KW-0813">Transport</keyword>
<dbReference type="GO" id="GO:0045211">
    <property type="term" value="C:postsynaptic membrane"/>
    <property type="evidence" value="ECO:0007669"/>
    <property type="project" value="UniProtKB-SubCell"/>
</dbReference>
<evidence type="ECO:0000256" key="12">
    <source>
        <dbReference type="ARBA" id="ARBA00023173"/>
    </source>
</evidence>
<dbReference type="PANTHER" id="PTHR18945">
    <property type="entry name" value="NEUROTRANSMITTER GATED ION CHANNEL"/>
    <property type="match status" value="1"/>
</dbReference>
<keyword evidence="3" id="KW-1003">Cell membrane</keyword>
<comment type="similarity">
    <text evidence="1">Belongs to the ligand-gated ion channel (TC 1.A.9) family. Gamma-aminobutyric acid receptor (TC 1.A.9.5) subfamily.</text>
</comment>
<dbReference type="PRINTS" id="PR00253">
    <property type="entry name" value="GABAARECEPTR"/>
</dbReference>
<comment type="subcellular location">
    <subcellularLocation>
        <location evidence="18">Postsynaptic cell membrane</location>
        <topology evidence="18">Multi-pass membrane protein</topology>
    </subcellularLocation>
</comment>
<dbReference type="KEGG" id="lak:106167214"/>
<reference evidence="26" key="1">
    <citation type="submission" date="2025-08" db="UniProtKB">
        <authorList>
            <consortium name="RefSeq"/>
        </authorList>
    </citation>
    <scope>IDENTIFICATION</scope>
    <source>
        <tissue evidence="26">Gonads</tissue>
    </source>
</reference>
<keyword evidence="14" id="KW-0868">Chloride</keyword>
<evidence type="ECO:0000256" key="4">
    <source>
        <dbReference type="ARBA" id="ARBA00022692"/>
    </source>
</evidence>
<feature type="transmembrane region" description="Helical" evidence="21">
    <location>
        <begin position="449"/>
        <end position="469"/>
    </location>
</feature>
<evidence type="ECO:0000256" key="5">
    <source>
        <dbReference type="ARBA" id="ARBA00022729"/>
    </source>
</evidence>
<evidence type="ECO:0000259" key="24">
    <source>
        <dbReference type="Pfam" id="PF02932"/>
    </source>
</evidence>
<dbReference type="FunFam" id="2.70.170.10:FF:000021">
    <property type="entry name" value="Gamma-aminobutyric acid receptor isoform 3b"/>
    <property type="match status" value="1"/>
</dbReference>
<dbReference type="OrthoDB" id="407674at2759"/>
<evidence type="ECO:0000256" key="20">
    <source>
        <dbReference type="SAM" id="MobiDB-lite"/>
    </source>
</evidence>
<dbReference type="InterPro" id="IPR006201">
    <property type="entry name" value="Neur_channel"/>
</dbReference>
<dbReference type="GO" id="GO:0005230">
    <property type="term" value="F:extracellular ligand-gated monoatomic ion channel activity"/>
    <property type="evidence" value="ECO:0007669"/>
    <property type="project" value="InterPro"/>
</dbReference>
<evidence type="ECO:0000256" key="14">
    <source>
        <dbReference type="ARBA" id="ARBA00023214"/>
    </source>
</evidence>
<keyword evidence="10" id="KW-1015">Disulfide bond</keyword>
<evidence type="ECO:0000256" key="18">
    <source>
        <dbReference type="ARBA" id="ARBA00034104"/>
    </source>
</evidence>
<feature type="transmembrane region" description="Helical" evidence="21">
    <location>
        <begin position="249"/>
        <end position="271"/>
    </location>
</feature>
<keyword evidence="5 22" id="KW-0732">Signal</keyword>
<gene>
    <name evidence="26" type="primary">LOC106167214</name>
</gene>
<feature type="region of interest" description="Disordered" evidence="20">
    <location>
        <begin position="393"/>
        <end position="420"/>
    </location>
</feature>
<proteinExistence type="inferred from homology"/>
<keyword evidence="12" id="KW-0869">Chloride channel</keyword>
<dbReference type="GeneID" id="106167214"/>
<keyword evidence="15" id="KW-0628">Postsynaptic cell membrane</keyword>
<dbReference type="Pfam" id="PF02931">
    <property type="entry name" value="Neur_chan_LBD"/>
    <property type="match status" value="1"/>
</dbReference>
<dbReference type="Gene3D" id="2.70.170.10">
    <property type="entry name" value="Neurotransmitter-gated ion-channel ligand-binding domain"/>
    <property type="match status" value="1"/>
</dbReference>
<evidence type="ECO:0000256" key="2">
    <source>
        <dbReference type="ARBA" id="ARBA00022448"/>
    </source>
</evidence>
<evidence type="ECO:0000256" key="3">
    <source>
        <dbReference type="ARBA" id="ARBA00022475"/>
    </source>
</evidence>
<feature type="domain" description="Neurotransmitter-gated ion-channel ligand-binding" evidence="23">
    <location>
        <begin position="45"/>
        <end position="246"/>
    </location>
</feature>
<dbReference type="InParanoid" id="A0A1S3ITX9"/>
<dbReference type="InterPro" id="IPR006202">
    <property type="entry name" value="Neur_chan_lig-bd"/>
</dbReference>
<evidence type="ECO:0000256" key="1">
    <source>
        <dbReference type="ARBA" id="ARBA00010180"/>
    </source>
</evidence>
<dbReference type="GO" id="GO:0005254">
    <property type="term" value="F:chloride channel activity"/>
    <property type="evidence" value="ECO:0007669"/>
    <property type="project" value="UniProtKB-KW"/>
</dbReference>
<dbReference type="GO" id="GO:0034707">
    <property type="term" value="C:chloride channel complex"/>
    <property type="evidence" value="ECO:0007669"/>
    <property type="project" value="UniProtKB-KW"/>
</dbReference>
<evidence type="ECO:0000256" key="9">
    <source>
        <dbReference type="ARBA" id="ARBA00023136"/>
    </source>
</evidence>
<evidence type="ECO:0000256" key="8">
    <source>
        <dbReference type="ARBA" id="ARBA00023065"/>
    </source>
</evidence>
<feature type="transmembrane region" description="Helical" evidence="21">
    <location>
        <begin position="312"/>
        <end position="335"/>
    </location>
</feature>
<evidence type="ECO:0000256" key="10">
    <source>
        <dbReference type="ARBA" id="ARBA00023157"/>
    </source>
</evidence>
<feature type="domain" description="Neurotransmitter-gated ion-channel transmembrane" evidence="24">
    <location>
        <begin position="254"/>
        <end position="463"/>
    </location>
</feature>
<keyword evidence="6 21" id="KW-1133">Transmembrane helix</keyword>
<keyword evidence="4 21" id="KW-0812">Transmembrane</keyword>
<protein>
    <recommendedName>
        <fullName evidence="19">Gamma-aminobutyric acid receptor subunit beta</fullName>
    </recommendedName>
</protein>
<keyword evidence="17" id="KW-0407">Ion channel</keyword>
<dbReference type="InterPro" id="IPR006029">
    <property type="entry name" value="Neurotrans-gated_channel_TM"/>
</dbReference>
<evidence type="ECO:0000256" key="21">
    <source>
        <dbReference type="SAM" id="Phobius"/>
    </source>
</evidence>